<keyword evidence="5" id="KW-0677">Repeat</keyword>
<reference evidence="13" key="2">
    <citation type="submission" date="2018-05" db="EMBL/GenBank/DDBJ databases">
        <title>OmerRS3 (Oryza meridionalis Reference Sequence Version 3).</title>
        <authorList>
            <person name="Zhang J."/>
            <person name="Kudrna D."/>
            <person name="Lee S."/>
            <person name="Talag J."/>
            <person name="Welchert J."/>
            <person name="Wing R.A."/>
        </authorList>
    </citation>
    <scope>NUCLEOTIDE SEQUENCE [LARGE SCALE GENOMIC DNA]</scope>
    <source>
        <strain evidence="13">cv. OR44</strain>
    </source>
</reference>
<protein>
    <recommendedName>
        <fullName evidence="15">Proteasome activator complex subunit 4 C-terminal domain-containing protein</fullName>
    </recommendedName>
</protein>
<organism evidence="13">
    <name type="scientific">Oryza meridionalis</name>
    <dbReference type="NCBI Taxonomy" id="40149"/>
    <lineage>
        <taxon>Eukaryota</taxon>
        <taxon>Viridiplantae</taxon>
        <taxon>Streptophyta</taxon>
        <taxon>Embryophyta</taxon>
        <taxon>Tracheophyta</taxon>
        <taxon>Spermatophyta</taxon>
        <taxon>Magnoliopsida</taxon>
        <taxon>Liliopsida</taxon>
        <taxon>Poales</taxon>
        <taxon>Poaceae</taxon>
        <taxon>BOP clade</taxon>
        <taxon>Oryzoideae</taxon>
        <taxon>Oryzeae</taxon>
        <taxon>Oryzinae</taxon>
        <taxon>Oryza</taxon>
    </lineage>
</organism>
<sequence length="1965" mass="217877">MHLYNEWLPPVVADAAAREPAAFSGAVGEARAAWRPDDPDSAYATLKWISVFDLFINAKSDISPEDVHALVELGLEIFHASQNKFVVQIKWGGLLVRFLKKHAKRISLGVQWRPLYDTLIRTHFKRNMGPEGWKVRQQHFETVTSLVRASRSLFPEGAAAEIWSEFSPLLKNPWHNSAFEGIGFLRLFLPANSRNQDHFTTDWIAECLDIWGSVTNCNFWDIQWAAIVARCIKGSISVDWEKFIPLLFTRYLNMFEVPISSGSGSYPFPLNVPRNTRFLFSSKTRTPSKAIAKSIVYLLKPKSLALDHFEKLVLSSIKWGSVDLLIGAEALDDKHNQFCLGKEERCGFVKVVLKLLDRGQYSKDDSLADTVSIATSILSYVEPSLVLPFVATNFQLALETTTATHQLKNAVTSVAFSGRTLILSSLCSSQSDDSSTADTLNDLIVTSLSNALLGMDANDPPKTIATMQLIGSIFSNLATAGFSDDVPAFLQTSYLSEWLDEFFCRLFSVLQNLESSSPINEGYQSSIMSGTFLVEDSPYYFCMLEIVLGKLSKPLFNQSLKKIAKFVNANILPGATSEVGLLCCACVHSYPEETALYLVKPILMTIMSSFEGTPTTGYVGREVPSKIATKATLSPALETALDYYLRVLAIAISYAGPVLLNYRQEFKNIITSSFQAPSWKVNGAGDHLLRSLLGSLVSYYPIDQYKPFSCQPIANIIEPWGCSKAHQDREVEMLNFTPKWHDPSQDELSFANELLEFHFQSALEDLVSICQRKNHSETGQEKEHLKVTLLRIHSALQGVMSCLPEMRPSYKDGKSKVVEPIIFIAGSAGSTVGNSEMREKAAELVHVACRYLLKERTDDSILLALVVRVIDALVNYGSLEYEEWSSHFQAWKLESASIIEPPCNFIIPFHSQGKKRPRWALVDKAHLHNTWRSSQSSYHRYRTNADVSPSSLMVNLMNDLLDLSLHNYETVRSYSGRSLSKLLKRWPSLISNCVLTLTDNLRDSKAPEHMVLGSCNILGTQTVLRHLTTDSVSLSSFIMGILESSHHESLKCQKAITELFVKYNIRFSGISRRFFKNTECEADKPGFISLVPQINALSFESNSLHWRYNLMANRVLLLLILASRSESDIHSQILAETAGHFLRNLKSQLPHSRMLAISALNTLLQGSPDKASLQDSQQSLDRPEEGSTLSTGEILNNIIREDGFMSETLNSLSHVHIISDNDGSSKASYGASSFQSGSDKAITYFYFDFSASWPRTPSWISLVGGDTFYSSFARIFKRLIQQCGMPVISSLQNALEEFLSSKERSRQCVAAEAMAGMLHSDVTGNLESGNNWLILQLQKIMLSPSVESVPEWAACIRYAVTGKERSGNRAPVLRQKLLDCLCTPVPQSVATSVLAKRYSFLSVALIEISAPKMSPAEEQYHVKVLDELLANMSHPSAQIREAIGVTICIACSNMRLSRLFGHGDSPDVSGDVSMTEQTGSENWSKQLTDGATELSISIQNNISKQLESTPDSVTENGLDKKEEADVKRMETIFHFIIASLKSGRSSVLLDAIIGLIYPVLSLQVREHAAGVLASLMKGIDKDLSKDFRDRSYAQAQRILHTRQRGAKSGHSVATIHGAVLALTASVLSVPYDMPSWLPSHVTLLARFIREPSPIKSTLIKELAWMCYRRPGSVIVPALNCGSMDAHFPDPAGCRIREAIGVTICIACSNMRLSRLFGHGDSPDVSGDVSMTEQTGSENWSKQLTDGATELSISIQNNISKQLESTPDSVTENGLDKKEEADVKRMETIFHFIIASLKSGRSSVLLDAIIGLIYPVLSLQVREHAAGVLASLMKGIDKDLSKDFRDRSYAQAQRILHTRQRGAKSGHSVATIHGAVLALTASVLSVPYDMPSWLPSHVTLLARFIREPSPIKSTVTKAVAEFKRTHADTWSIQKEAFTEDELEASSSVPFQPSFLITTQVDARSHI</sequence>
<reference evidence="13" key="1">
    <citation type="submission" date="2015-04" db="UniProtKB">
        <authorList>
            <consortium name="EnsemblPlants"/>
        </authorList>
    </citation>
    <scope>IDENTIFICATION</scope>
</reference>
<dbReference type="GO" id="GO:0005829">
    <property type="term" value="C:cytosol"/>
    <property type="evidence" value="ECO:0007669"/>
    <property type="project" value="TreeGrafter"/>
</dbReference>
<dbReference type="PANTHER" id="PTHR32170">
    <property type="entry name" value="PROTEASOME ACTIVATOR COMPLEX SUBUNIT 4"/>
    <property type="match status" value="1"/>
</dbReference>
<dbReference type="InterPro" id="IPR016024">
    <property type="entry name" value="ARM-type_fold"/>
</dbReference>
<dbReference type="InterPro" id="IPR032430">
    <property type="entry name" value="Blm10_mid"/>
</dbReference>
<dbReference type="InterPro" id="IPR035309">
    <property type="entry name" value="PSME4"/>
</dbReference>
<dbReference type="Gramene" id="OMERI06G14130.2">
    <property type="protein sequence ID" value="OMERI06G14130.2"/>
    <property type="gene ID" value="OMERI06G14130"/>
</dbReference>
<evidence type="ECO:0000256" key="3">
    <source>
        <dbReference type="ARBA" id="ARBA00005739"/>
    </source>
</evidence>
<comment type="similarity">
    <text evidence="3">Belongs to the BLM10 family.</text>
</comment>
<dbReference type="GO" id="GO:0005634">
    <property type="term" value="C:nucleus"/>
    <property type="evidence" value="ECO:0007669"/>
    <property type="project" value="UniProtKB-SubCell"/>
</dbReference>
<feature type="domain" description="Proteasome activator complex subunit 4-like HEAT repeat-like" evidence="12">
    <location>
        <begin position="1265"/>
        <end position="1357"/>
    </location>
</feature>
<dbReference type="GO" id="GO:0070628">
    <property type="term" value="F:proteasome binding"/>
    <property type="evidence" value="ECO:0007669"/>
    <property type="project" value="InterPro"/>
</dbReference>
<evidence type="ECO:0000256" key="7">
    <source>
        <dbReference type="ARBA" id="ARBA00023204"/>
    </source>
</evidence>
<comment type="subcellular location">
    <subcellularLocation>
        <location evidence="2">Cytoplasm</location>
    </subcellularLocation>
    <subcellularLocation>
        <location evidence="1">Nucleus</location>
    </subcellularLocation>
</comment>
<evidence type="ECO:0008006" key="15">
    <source>
        <dbReference type="Google" id="ProtNLM"/>
    </source>
</evidence>
<proteinExistence type="inferred from homology"/>
<evidence type="ECO:0000313" key="13">
    <source>
        <dbReference type="EnsemblPlants" id="OMERI06G14130.2"/>
    </source>
</evidence>
<dbReference type="GO" id="GO:0016504">
    <property type="term" value="F:peptidase activator activity"/>
    <property type="evidence" value="ECO:0007669"/>
    <property type="project" value="InterPro"/>
</dbReference>
<keyword evidence="6" id="KW-0227">DNA damage</keyword>
<dbReference type="Pfam" id="PF11919">
    <property type="entry name" value="PSME4_C"/>
    <property type="match status" value="2"/>
</dbReference>
<dbReference type="EnsemblPlants" id="OMERI06G14130.2">
    <property type="protein sequence ID" value="OMERI06G14130.2"/>
    <property type="gene ID" value="OMERI06G14130"/>
</dbReference>
<evidence type="ECO:0000259" key="10">
    <source>
        <dbReference type="Pfam" id="PF11919"/>
    </source>
</evidence>
<feature type="domain" description="Proteasome activator Blm10 middle HEAT repeats region" evidence="11">
    <location>
        <begin position="492"/>
        <end position="799"/>
    </location>
</feature>
<dbReference type="Proteomes" id="UP000008021">
    <property type="component" value="Chromosome 6"/>
</dbReference>
<feature type="domain" description="Proteasome activator Blm10 middle HEAT repeats region" evidence="11">
    <location>
        <begin position="336"/>
        <end position="478"/>
    </location>
</feature>
<evidence type="ECO:0000259" key="11">
    <source>
        <dbReference type="Pfam" id="PF16507"/>
    </source>
</evidence>
<dbReference type="Pfam" id="PF16507">
    <property type="entry name" value="HEAT_PSME4_mid"/>
    <property type="match status" value="2"/>
</dbReference>
<dbReference type="GO" id="GO:0006281">
    <property type="term" value="P:DNA repair"/>
    <property type="evidence" value="ECO:0007669"/>
    <property type="project" value="UniProtKB-KW"/>
</dbReference>
<evidence type="ECO:0000259" key="12">
    <source>
        <dbReference type="Pfam" id="PF23096"/>
    </source>
</evidence>
<keyword evidence="8" id="KW-0539">Nucleus</keyword>
<evidence type="ECO:0000256" key="2">
    <source>
        <dbReference type="ARBA" id="ARBA00004496"/>
    </source>
</evidence>
<accession>A0A0E0E158</accession>
<evidence type="ECO:0000256" key="5">
    <source>
        <dbReference type="ARBA" id="ARBA00022737"/>
    </source>
</evidence>
<evidence type="ECO:0000256" key="6">
    <source>
        <dbReference type="ARBA" id="ARBA00022763"/>
    </source>
</evidence>
<evidence type="ECO:0000256" key="1">
    <source>
        <dbReference type="ARBA" id="ARBA00004123"/>
    </source>
</evidence>
<dbReference type="SUPFAM" id="SSF48371">
    <property type="entry name" value="ARM repeat"/>
    <property type="match status" value="2"/>
</dbReference>
<feature type="domain" description="Proteasome activator complex subunit 4 C-terminal" evidence="10">
    <location>
        <begin position="1870"/>
        <end position="1953"/>
    </location>
</feature>
<dbReference type="InterPro" id="IPR055455">
    <property type="entry name" value="HEAT_PSME4"/>
</dbReference>
<dbReference type="Pfam" id="PF23096">
    <property type="entry name" value="HEAT_PSME4"/>
    <property type="match status" value="1"/>
</dbReference>
<dbReference type="PANTHER" id="PTHR32170:SF3">
    <property type="entry name" value="PROTEASOME ACTIVATOR COMPLEX SUBUNIT 4"/>
    <property type="match status" value="1"/>
</dbReference>
<evidence type="ECO:0000256" key="9">
    <source>
        <dbReference type="SAM" id="MobiDB-lite"/>
    </source>
</evidence>
<dbReference type="eggNOG" id="KOG1851">
    <property type="taxonomic scope" value="Eukaryota"/>
</dbReference>
<feature type="domain" description="Proteasome activator complex subunit 4 C-terminal" evidence="10">
    <location>
        <begin position="1614"/>
        <end position="1658"/>
    </location>
</feature>
<dbReference type="STRING" id="40149.A0A0E0E158"/>
<keyword evidence="14" id="KW-1185">Reference proteome</keyword>
<evidence type="ECO:0000313" key="14">
    <source>
        <dbReference type="Proteomes" id="UP000008021"/>
    </source>
</evidence>
<dbReference type="InterPro" id="IPR021843">
    <property type="entry name" value="PSME4_C"/>
</dbReference>
<keyword evidence="4" id="KW-0963">Cytoplasm</keyword>
<evidence type="ECO:0000256" key="8">
    <source>
        <dbReference type="ARBA" id="ARBA00023242"/>
    </source>
</evidence>
<name>A0A0E0E158_9ORYZ</name>
<keyword evidence="7" id="KW-0234">DNA repair</keyword>
<evidence type="ECO:0000256" key="4">
    <source>
        <dbReference type="ARBA" id="ARBA00022490"/>
    </source>
</evidence>
<feature type="region of interest" description="Disordered" evidence="9">
    <location>
        <begin position="1169"/>
        <end position="1188"/>
    </location>
</feature>
<dbReference type="GO" id="GO:0010499">
    <property type="term" value="P:proteasomal ubiquitin-independent protein catabolic process"/>
    <property type="evidence" value="ECO:0007669"/>
    <property type="project" value="TreeGrafter"/>
</dbReference>